<evidence type="ECO:0000256" key="4">
    <source>
        <dbReference type="PIRSR" id="PIRSR000429-1"/>
    </source>
</evidence>
<dbReference type="NCBIfam" id="TIGR01930">
    <property type="entry name" value="AcCoA-C-Actrans"/>
    <property type="match status" value="1"/>
</dbReference>
<dbReference type="InterPro" id="IPR020617">
    <property type="entry name" value="Thiolase_C"/>
</dbReference>
<keyword evidence="2 5" id="KW-0808">Transferase</keyword>
<dbReference type="GO" id="GO:0006635">
    <property type="term" value="P:fatty acid beta-oxidation"/>
    <property type="evidence" value="ECO:0007669"/>
    <property type="project" value="TreeGrafter"/>
</dbReference>
<proteinExistence type="inferred from homology"/>
<evidence type="ECO:0000256" key="2">
    <source>
        <dbReference type="ARBA" id="ARBA00022679"/>
    </source>
</evidence>
<dbReference type="InterPro" id="IPR020613">
    <property type="entry name" value="Thiolase_CS"/>
</dbReference>
<dbReference type="PIRSF" id="PIRSF000429">
    <property type="entry name" value="Ac-CoA_Ac_transf"/>
    <property type="match status" value="1"/>
</dbReference>
<name>A0A7W7VJA7_9PSEU</name>
<dbReference type="AlphaFoldDB" id="A0A7W7VJA7"/>
<dbReference type="InterPro" id="IPR002155">
    <property type="entry name" value="Thiolase"/>
</dbReference>
<protein>
    <submittedName>
        <fullName evidence="8">Acetyl-CoA C-acetyltransferase</fullName>
        <ecNumber evidence="8">2.3.1.9</ecNumber>
    </submittedName>
</protein>
<dbReference type="PROSITE" id="PS00737">
    <property type="entry name" value="THIOLASE_2"/>
    <property type="match status" value="1"/>
</dbReference>
<feature type="active site" description="Proton acceptor" evidence="4">
    <location>
        <position position="361"/>
    </location>
</feature>
<accession>A0A7W7VJA7</accession>
<dbReference type="GO" id="GO:0010124">
    <property type="term" value="P:phenylacetate catabolic process"/>
    <property type="evidence" value="ECO:0007669"/>
    <property type="project" value="TreeGrafter"/>
</dbReference>
<dbReference type="GO" id="GO:0005737">
    <property type="term" value="C:cytoplasm"/>
    <property type="evidence" value="ECO:0007669"/>
    <property type="project" value="UniProtKB-ARBA"/>
</dbReference>
<feature type="active site" description="Acyl-thioester intermediate" evidence="4">
    <location>
        <position position="90"/>
    </location>
</feature>
<dbReference type="Pfam" id="PF02803">
    <property type="entry name" value="Thiolase_C"/>
    <property type="match status" value="1"/>
</dbReference>
<gene>
    <name evidence="8" type="ORF">FHR82_008151</name>
</gene>
<dbReference type="InterPro" id="IPR050215">
    <property type="entry name" value="Thiolase-like_sf_Thiolase"/>
</dbReference>
<evidence type="ECO:0000313" key="8">
    <source>
        <dbReference type="EMBL" id="MBB4911880.1"/>
    </source>
</evidence>
<dbReference type="GO" id="GO:0003985">
    <property type="term" value="F:acetyl-CoA C-acetyltransferase activity"/>
    <property type="evidence" value="ECO:0007669"/>
    <property type="project" value="UniProtKB-EC"/>
</dbReference>
<organism evidence="8 9">
    <name type="scientific">Actinophytocola algeriensis</name>
    <dbReference type="NCBI Taxonomy" id="1768010"/>
    <lineage>
        <taxon>Bacteria</taxon>
        <taxon>Bacillati</taxon>
        <taxon>Actinomycetota</taxon>
        <taxon>Actinomycetes</taxon>
        <taxon>Pseudonocardiales</taxon>
        <taxon>Pseudonocardiaceae</taxon>
    </lineage>
</organism>
<keyword evidence="9" id="KW-1185">Reference proteome</keyword>
<dbReference type="EC" id="2.3.1.9" evidence="8"/>
<dbReference type="EMBL" id="JACHJQ010000011">
    <property type="protein sequence ID" value="MBB4911880.1"/>
    <property type="molecule type" value="Genomic_DNA"/>
</dbReference>
<evidence type="ECO:0000259" key="6">
    <source>
        <dbReference type="Pfam" id="PF00108"/>
    </source>
</evidence>
<feature type="domain" description="Thiolase C-terminal" evidence="7">
    <location>
        <begin position="282"/>
        <end position="404"/>
    </location>
</feature>
<dbReference type="SUPFAM" id="SSF53901">
    <property type="entry name" value="Thiolase-like"/>
    <property type="match status" value="2"/>
</dbReference>
<sequence>MPEAVIVSAVRSPIGRAGKGSLIDIRPDDLAAQMVRAALDKVPALDPADIDDLMLGCGLPGGEQGFNMGRVLAVLLGYDHLPGCTVTRYCASSLQTTRMAFHAIKAGEGDVFISAGVETVSRFAKGSSDSWPDTHNPVFGDAVARTAATAEKGADEWHDPRGDGTVPDVYIAMGQTAENLALTKGVTRQEMDEFGVRSQNLAEQAIKDGFWAREITPVTLPDGRVVDTDDGPRPGITYEKTATLKPVFRPDGRVTAGNCCPLNDGAAALVIMSDTKAAELGLTPLARIVSTGVSGLSPEIMGLGPVEASKQALARAGMTIDDIDLVEINEAFAAQVIPSYQDLGIDIDRLNVNGGAIAVGHPFGMTGARIATTLVNSLQYHDKQFGLETMCVGGGQGMAMVLERLS</sequence>
<dbReference type="PANTHER" id="PTHR43853">
    <property type="entry name" value="3-KETOACYL-COA THIOLASE, PEROXISOMAL"/>
    <property type="match status" value="1"/>
</dbReference>
<evidence type="ECO:0000256" key="1">
    <source>
        <dbReference type="ARBA" id="ARBA00010982"/>
    </source>
</evidence>
<dbReference type="InterPro" id="IPR020616">
    <property type="entry name" value="Thiolase_N"/>
</dbReference>
<dbReference type="CDD" id="cd00751">
    <property type="entry name" value="thiolase"/>
    <property type="match status" value="1"/>
</dbReference>
<dbReference type="PANTHER" id="PTHR43853:SF21">
    <property type="entry name" value="STEROID 3-KETOACYL-COA THIOLASE"/>
    <property type="match status" value="1"/>
</dbReference>
<evidence type="ECO:0000259" key="7">
    <source>
        <dbReference type="Pfam" id="PF02803"/>
    </source>
</evidence>
<dbReference type="InterPro" id="IPR016039">
    <property type="entry name" value="Thiolase-like"/>
</dbReference>
<keyword evidence="3 5" id="KW-0012">Acyltransferase</keyword>
<comment type="similarity">
    <text evidence="1 5">Belongs to the thiolase-like superfamily. Thiolase family.</text>
</comment>
<dbReference type="RefSeq" id="WP_184815870.1">
    <property type="nucleotide sequence ID" value="NZ_JACHJQ010000011.1"/>
</dbReference>
<feature type="active site" description="Proton acceptor" evidence="4">
    <location>
        <position position="391"/>
    </location>
</feature>
<evidence type="ECO:0000256" key="5">
    <source>
        <dbReference type="RuleBase" id="RU003557"/>
    </source>
</evidence>
<dbReference type="NCBIfam" id="NF005890">
    <property type="entry name" value="PRK07851.1"/>
    <property type="match status" value="1"/>
</dbReference>
<dbReference type="Proteomes" id="UP000520767">
    <property type="component" value="Unassembled WGS sequence"/>
</dbReference>
<comment type="caution">
    <text evidence="8">The sequence shown here is derived from an EMBL/GenBank/DDBJ whole genome shotgun (WGS) entry which is preliminary data.</text>
</comment>
<evidence type="ECO:0000313" key="9">
    <source>
        <dbReference type="Proteomes" id="UP000520767"/>
    </source>
</evidence>
<dbReference type="Pfam" id="PF00108">
    <property type="entry name" value="Thiolase_N"/>
    <property type="match status" value="1"/>
</dbReference>
<dbReference type="Gene3D" id="3.40.47.10">
    <property type="match status" value="1"/>
</dbReference>
<dbReference type="FunFam" id="3.40.47.10:FF:000013">
    <property type="entry name" value="Acetyl-CoA acetyltransferase"/>
    <property type="match status" value="1"/>
</dbReference>
<feature type="domain" description="Thiolase N-terminal" evidence="6">
    <location>
        <begin position="5"/>
        <end position="274"/>
    </location>
</feature>
<reference evidence="8 9" key="1">
    <citation type="submission" date="2020-08" db="EMBL/GenBank/DDBJ databases">
        <title>Genomic Encyclopedia of Type Strains, Phase III (KMG-III): the genomes of soil and plant-associated and newly described type strains.</title>
        <authorList>
            <person name="Whitman W."/>
        </authorList>
    </citation>
    <scope>NUCLEOTIDE SEQUENCE [LARGE SCALE GENOMIC DNA]</scope>
    <source>
        <strain evidence="8 9">CECT 8960</strain>
    </source>
</reference>
<evidence type="ECO:0000256" key="3">
    <source>
        <dbReference type="ARBA" id="ARBA00023315"/>
    </source>
</evidence>